<dbReference type="PANTHER" id="PTHR38702">
    <property type="entry name" value="CALPONIN-HOMOLOGY (CH) DOMAIN-CONTAINING PROTEIN"/>
    <property type="match status" value="1"/>
</dbReference>
<sequence length="476" mass="53412">RGSSPSPSASPVLPLSAIPRLDRSISTASSASSVSAHSSTSRTSDVAASLRRRGYMRPQATNFAESAKNRESVMSLGSIAHLQYYFARTGLLDGKGAQLAKSRKGLPGSGSSDKYSPSGHPEWHDGSMGSGVIHDEPQGFDEGSSELDTQQEPMMLPPTVSTYNYRQVYVESPPGLPMLRRELTDALDESSKVLEDIISETSTKHQSVGDLLDTPSGSTTAGQRASSADAPGWQEIQGLHVLDVMTLAIRAGKNYYTLHEHPQKLYAIKSEREIRGELYQVLDVLKRMAARNFAGGIRILEVAAMQTWIGTVADMLDQELAQERRDQEERDGWKWRHGDWTGRERDREWHFIRSFDPATEELPVWTDPATADALPTPFLRAVQDGVRLVRLHNALVQKSKRHFEEIKTYHTDTNKPYRCADNLKYWRKAAELRWEAKLEFNALDVVQNSNPAAWRQFDDALMKWCRAVRAEITMEW</sequence>
<reference evidence="2 4" key="1">
    <citation type="submission" date="2020-01" db="EMBL/GenBank/DDBJ databases">
        <authorList>
            <consortium name="DOE Joint Genome Institute"/>
            <person name="Haridas S."/>
            <person name="Albert R."/>
            <person name="Binder M."/>
            <person name="Bloem J."/>
            <person name="Labutti K."/>
            <person name="Salamov A."/>
            <person name="Andreopoulos B."/>
            <person name="Baker S.E."/>
            <person name="Barry K."/>
            <person name="Bills G."/>
            <person name="Bluhm B.H."/>
            <person name="Cannon C."/>
            <person name="Castanera R."/>
            <person name="Culley D.E."/>
            <person name="Daum C."/>
            <person name="Ezra D."/>
            <person name="Gonzalez J.B."/>
            <person name="Henrissat B."/>
            <person name="Kuo A."/>
            <person name="Liang C."/>
            <person name="Lipzen A."/>
            <person name="Lutzoni F."/>
            <person name="Magnuson J."/>
            <person name="Mondo S."/>
            <person name="Nolan M."/>
            <person name="Ohm R."/>
            <person name="Pangilinan J."/>
            <person name="Park H.-J."/>
            <person name="Ramirez L."/>
            <person name="Alfaro M."/>
            <person name="Sun H."/>
            <person name="Tritt A."/>
            <person name="Yoshinaga Y."/>
            <person name="Zwiers L.-H."/>
            <person name="Turgeon B.G."/>
            <person name="Goodwin S.B."/>
            <person name="Spatafora J.W."/>
            <person name="Crous P.W."/>
            <person name="Grigoriev I.V."/>
        </authorList>
    </citation>
    <scope>NUCLEOTIDE SEQUENCE</scope>
    <source>
        <strain evidence="2 4">CBS 781.70</strain>
    </source>
</reference>
<keyword evidence="3" id="KW-1185">Reference proteome</keyword>
<feature type="region of interest" description="Disordered" evidence="1">
    <location>
        <begin position="100"/>
        <end position="149"/>
    </location>
</feature>
<protein>
    <submittedName>
        <fullName evidence="2 4">Uncharacterized protein</fullName>
    </submittedName>
</protein>
<dbReference type="GeneID" id="54416339"/>
<gene>
    <name evidence="2 4" type="ORF">P152DRAFT_382854</name>
</gene>
<feature type="non-terminal residue" evidence="2">
    <location>
        <position position="1"/>
    </location>
</feature>
<evidence type="ECO:0000313" key="2">
    <source>
        <dbReference type="EMBL" id="KAF1809403.1"/>
    </source>
</evidence>
<dbReference type="OrthoDB" id="2534759at2759"/>
<dbReference type="PANTHER" id="PTHR38702:SF1">
    <property type="entry name" value="CALPONIN-HOMOLOGY (CH) DOMAIN-CONTAINING PROTEIN"/>
    <property type="match status" value="1"/>
</dbReference>
<dbReference type="AlphaFoldDB" id="A0A6G1FUG6"/>
<feature type="region of interest" description="Disordered" evidence="1">
    <location>
        <begin position="204"/>
        <end position="229"/>
    </location>
</feature>
<reference evidence="4" key="3">
    <citation type="submission" date="2025-04" db="UniProtKB">
        <authorList>
            <consortium name="RefSeq"/>
        </authorList>
    </citation>
    <scope>IDENTIFICATION</scope>
    <source>
        <strain evidence="4">CBS 781.70</strain>
    </source>
</reference>
<dbReference type="Proteomes" id="UP000504638">
    <property type="component" value="Unplaced"/>
</dbReference>
<evidence type="ECO:0000313" key="4">
    <source>
        <dbReference type="RefSeq" id="XP_033531034.1"/>
    </source>
</evidence>
<organism evidence="2">
    <name type="scientific">Eremomyces bilateralis CBS 781.70</name>
    <dbReference type="NCBI Taxonomy" id="1392243"/>
    <lineage>
        <taxon>Eukaryota</taxon>
        <taxon>Fungi</taxon>
        <taxon>Dikarya</taxon>
        <taxon>Ascomycota</taxon>
        <taxon>Pezizomycotina</taxon>
        <taxon>Dothideomycetes</taxon>
        <taxon>Dothideomycetes incertae sedis</taxon>
        <taxon>Eremomycetales</taxon>
        <taxon>Eremomycetaceae</taxon>
        <taxon>Eremomyces</taxon>
    </lineage>
</organism>
<feature type="compositionally biased region" description="Low complexity" evidence="1">
    <location>
        <begin position="26"/>
        <end position="44"/>
    </location>
</feature>
<accession>A0A6G1FUG6</accession>
<reference evidence="4" key="2">
    <citation type="submission" date="2020-04" db="EMBL/GenBank/DDBJ databases">
        <authorList>
            <consortium name="NCBI Genome Project"/>
        </authorList>
    </citation>
    <scope>NUCLEOTIDE SEQUENCE</scope>
    <source>
        <strain evidence="4">CBS 781.70</strain>
    </source>
</reference>
<feature type="compositionally biased region" description="Polar residues" evidence="1">
    <location>
        <begin position="215"/>
        <end position="226"/>
    </location>
</feature>
<name>A0A6G1FUG6_9PEZI</name>
<proteinExistence type="predicted"/>
<feature type="region of interest" description="Disordered" evidence="1">
    <location>
        <begin position="26"/>
        <end position="53"/>
    </location>
</feature>
<evidence type="ECO:0000313" key="3">
    <source>
        <dbReference type="Proteomes" id="UP000504638"/>
    </source>
</evidence>
<dbReference type="RefSeq" id="XP_033531034.1">
    <property type="nucleotide sequence ID" value="XM_033675769.1"/>
</dbReference>
<dbReference type="EMBL" id="ML975173">
    <property type="protein sequence ID" value="KAF1809403.1"/>
    <property type="molecule type" value="Genomic_DNA"/>
</dbReference>
<evidence type="ECO:0000256" key="1">
    <source>
        <dbReference type="SAM" id="MobiDB-lite"/>
    </source>
</evidence>
<feature type="non-terminal residue" evidence="2">
    <location>
        <position position="476"/>
    </location>
</feature>